<comment type="caution">
    <text evidence="1">The sequence shown here is derived from an EMBL/GenBank/DDBJ whole genome shotgun (WGS) entry which is preliminary data.</text>
</comment>
<proteinExistence type="predicted"/>
<protein>
    <submittedName>
        <fullName evidence="1">Uncharacterized protein</fullName>
    </submittedName>
</protein>
<evidence type="ECO:0000313" key="2">
    <source>
        <dbReference type="Proteomes" id="UP000005341"/>
    </source>
</evidence>
<gene>
    <name evidence="1" type="ORF">appser6_20790</name>
</gene>
<dbReference type="EMBL" id="ADOG01000040">
    <property type="protein sequence ID" value="EFM91013.1"/>
    <property type="molecule type" value="Genomic_DNA"/>
</dbReference>
<organism evidence="1 2">
    <name type="scientific">Actinobacillus pleuropneumoniae serovar 6 str. Femo</name>
    <dbReference type="NCBI Taxonomy" id="754256"/>
    <lineage>
        <taxon>Bacteria</taxon>
        <taxon>Pseudomonadati</taxon>
        <taxon>Pseudomonadota</taxon>
        <taxon>Gammaproteobacteria</taxon>
        <taxon>Pasteurellales</taxon>
        <taxon>Pasteurellaceae</taxon>
        <taxon>Actinobacillus</taxon>
    </lineage>
</organism>
<dbReference type="AlphaFoldDB" id="A0A828PI23"/>
<name>A0A828PI23_ACTPL</name>
<reference evidence="1 2" key="1">
    <citation type="journal article" date="2010" name="J. Bacteriol.">
        <title>Comparative genomic characterization of Actinobacillus pleuropneumoniae.</title>
        <authorList>
            <person name="Xu Z."/>
            <person name="Chen X."/>
            <person name="Li L."/>
            <person name="Li T."/>
            <person name="Wang S."/>
            <person name="Chen H."/>
            <person name="Zhou R."/>
        </authorList>
    </citation>
    <scope>NUCLEOTIDE SEQUENCE [LARGE SCALE GENOMIC DNA]</scope>
    <source>
        <strain evidence="1 2">Femo</strain>
    </source>
</reference>
<sequence length="42" mass="4797">MSCFITNDDTNIWAVAIEIDHLTTLFTLGKEKMNEIVSHFTP</sequence>
<dbReference type="Proteomes" id="UP000005341">
    <property type="component" value="Unassembled WGS sequence"/>
</dbReference>
<evidence type="ECO:0000313" key="1">
    <source>
        <dbReference type="EMBL" id="EFM91013.1"/>
    </source>
</evidence>
<accession>A0A828PI23</accession>